<feature type="compositionally biased region" description="Basic and acidic residues" evidence="5">
    <location>
        <begin position="1657"/>
        <end position="1671"/>
    </location>
</feature>
<evidence type="ECO:0000256" key="1">
    <source>
        <dbReference type="ARBA" id="ARBA00004167"/>
    </source>
</evidence>
<dbReference type="PANTHER" id="PTHR36985">
    <property type="entry name" value="TRANSLOCATION AND ASSEMBLY MODULE SUBUNIT TAMB"/>
    <property type="match status" value="1"/>
</dbReference>
<organism evidence="8 9">
    <name type="scientific">Metarhizobium album</name>
    <dbReference type="NCBI Taxonomy" id="2182425"/>
    <lineage>
        <taxon>Bacteria</taxon>
        <taxon>Pseudomonadati</taxon>
        <taxon>Pseudomonadota</taxon>
        <taxon>Alphaproteobacteria</taxon>
        <taxon>Hyphomicrobiales</taxon>
        <taxon>Rhizobiaceae</taxon>
        <taxon>Metarhizobium</taxon>
    </lineage>
</organism>
<dbReference type="Pfam" id="PF04357">
    <property type="entry name" value="TamB"/>
    <property type="match status" value="1"/>
</dbReference>
<name>A0A2U2DP35_9HYPH</name>
<gene>
    <name evidence="8" type="ORF">DEM27_16615</name>
</gene>
<feature type="transmembrane region" description="Helical" evidence="6">
    <location>
        <begin position="12"/>
        <end position="35"/>
    </location>
</feature>
<evidence type="ECO:0000313" key="9">
    <source>
        <dbReference type="Proteomes" id="UP000245252"/>
    </source>
</evidence>
<dbReference type="GO" id="GO:0009306">
    <property type="term" value="P:protein secretion"/>
    <property type="evidence" value="ECO:0007669"/>
    <property type="project" value="InterPro"/>
</dbReference>
<comment type="subcellular location">
    <subcellularLocation>
        <location evidence="1">Membrane</location>
        <topology evidence="1">Single-pass membrane protein</topology>
    </subcellularLocation>
</comment>
<keyword evidence="9" id="KW-1185">Reference proteome</keyword>
<dbReference type="InterPro" id="IPR007452">
    <property type="entry name" value="TamB_C"/>
</dbReference>
<dbReference type="OrthoDB" id="7784409at2"/>
<keyword evidence="2 6" id="KW-0812">Transmembrane</keyword>
<keyword evidence="3 6" id="KW-1133">Transmembrane helix</keyword>
<dbReference type="Proteomes" id="UP000245252">
    <property type="component" value="Unassembled WGS sequence"/>
</dbReference>
<dbReference type="GO" id="GO:0097347">
    <property type="term" value="C:TAM protein secretion complex"/>
    <property type="evidence" value="ECO:0007669"/>
    <property type="project" value="TreeGrafter"/>
</dbReference>
<dbReference type="GO" id="GO:0005886">
    <property type="term" value="C:plasma membrane"/>
    <property type="evidence" value="ECO:0007669"/>
    <property type="project" value="InterPro"/>
</dbReference>
<evidence type="ECO:0000256" key="2">
    <source>
        <dbReference type="ARBA" id="ARBA00022692"/>
    </source>
</evidence>
<evidence type="ECO:0000259" key="7">
    <source>
        <dbReference type="Pfam" id="PF04357"/>
    </source>
</evidence>
<protein>
    <recommendedName>
        <fullName evidence="7">Translocation and assembly module TamB C-terminal domain-containing protein</fullName>
    </recommendedName>
</protein>
<evidence type="ECO:0000256" key="6">
    <source>
        <dbReference type="SAM" id="Phobius"/>
    </source>
</evidence>
<evidence type="ECO:0000256" key="5">
    <source>
        <dbReference type="SAM" id="MobiDB-lite"/>
    </source>
</evidence>
<reference evidence="8 9" key="1">
    <citation type="submission" date="2018-05" db="EMBL/GenBank/DDBJ databases">
        <title>The draft genome of strain NS-104.</title>
        <authorList>
            <person name="Hang P."/>
            <person name="Jiang J."/>
        </authorList>
    </citation>
    <scope>NUCLEOTIDE SEQUENCE [LARGE SCALE GENOMIC DNA]</scope>
    <source>
        <strain evidence="8 9">NS-104</strain>
    </source>
</reference>
<proteinExistence type="predicted"/>
<evidence type="ECO:0000313" key="8">
    <source>
        <dbReference type="EMBL" id="PWE55070.1"/>
    </source>
</evidence>
<keyword evidence="4 6" id="KW-0472">Membrane</keyword>
<evidence type="ECO:0000256" key="4">
    <source>
        <dbReference type="ARBA" id="ARBA00023136"/>
    </source>
</evidence>
<feature type="domain" description="Translocation and assembly module TamB C-terminal" evidence="7">
    <location>
        <begin position="1560"/>
        <end position="1908"/>
    </location>
</feature>
<dbReference type="EMBL" id="QFBC01000007">
    <property type="protein sequence ID" value="PWE55070.1"/>
    <property type="molecule type" value="Genomic_DNA"/>
</dbReference>
<accession>A0A2U2DP35</accession>
<evidence type="ECO:0000256" key="3">
    <source>
        <dbReference type="ARBA" id="ARBA00022989"/>
    </source>
</evidence>
<feature type="region of interest" description="Disordered" evidence="5">
    <location>
        <begin position="1657"/>
        <end position="1676"/>
    </location>
</feature>
<dbReference type="RefSeq" id="WP_109459368.1">
    <property type="nucleotide sequence ID" value="NZ_QFBC01000007.1"/>
</dbReference>
<dbReference type="PANTHER" id="PTHR36985:SF1">
    <property type="entry name" value="TRANSLOCATION AND ASSEMBLY MODULE SUBUNIT TAMB"/>
    <property type="match status" value="1"/>
</dbReference>
<sequence length="1908" mass="194083">MAILIRIVKRLLRFTAYAVLAAVVLLVIGVLVVGLTPFGARFAADQVSRLASTPDRVITLGTPAGLLNGRLRLDQVTIADSQGTFAEVRDIAVDWSPLSLLGGTFKADLVSAGSVSVIRAPVVTQTPPPVEDSGGSSLPVAIDIAHISLPDIILGSALAGRDFALAADGSLHADAAGISTKLSANRKDLPEAKASADIAFVPSENRLTLNADIAEPQGGLIAGLLRLPNSPAIALKVNGTGPLSDWAGKLAATLDGQPVLDVSARHQQSTAGSHHLAVKGGGTFDSLLPPTFRPLFAGSTEIDIAATFDDSGRLSIESGNIATGNLLLAASGELNPNGDNSLKANLIGAAGPIDFRWPLADGEARLLISGIDLSLTGQAAAAKLDLTAALEQVELPQGRLGQLRLDAKSDALNLTERSGTIQTRFSVAETAFASPDIDRAVEGPLTITAPLAVTPDAIAFDAIALESPGIGGTLTGRYTFADKTLATAFRLFAVPSVLPDALAAKFETTIAAEGNVSAIIGGRAEVSGLTLKSGTIEASGNVALDGETLTADLAGRLPDLGKLVADARGIVDFSVSANGPLSSVAFKANLSASEAALGERALTDLAVSAEGKADPASPQATIKASGALGGQTINVDADLLSENGATRIPKLLAQIGANRIEGSLVLSPAFEPDGRLTLDLPDIGLLAALAGQEAQGDLKGSATITTQDGRIQAVVNASGSGITRGDLRIANPVIDLTVDDLKALSARGTIRADEIASGGNMVDGPQLAFTQQAGKTGFDLKANYDEAPLLATGSLQSIDGVVTVALDTLSAAPRKVPLQLDRAAAITVANGTVTLPGLAIRVGDGLVTLSGTAGERLALTADIANIPATLANTFVPSIVAKGAVSGTASMTGLAATPLVSADLRAALQSVEMSEGRFSDLQFTARTTEFDIATLSGTVDTRLDVAGMDFVSTDLNRAVQGPLAIAAPIVVSAGSIGFDGTTIASPVISGKLDGGYALATRTVLSHLAFAVKPEALPDAAATKFDAPITLEGDLSSIIGGKTELANLKIASSGTVQADGRVTFENGLLAVDLKGALPEIGKLLADARGAAQFRATIQGEPSALAIDATVEAAKAELAGRTLTDLSLNAKGVADRSAPQATLKASGTLDKQKLAIDADLISENGTTRLPKLLATVGRNRLEGALAFSPSFAPSGQLTFDIPDLSLFAALAGQRAEGDLKGAIALSTNAGIMQAKISATGSGIRRDDLSIVKPVVDLTVDDLAALSAKGTVQAEEIRSGANRIQALALAITQSGGKTGFDLKAQYDGAPLLTSGTIQSAGSTMTVALERFEAAPKRLPLKLESPTTIRIADGNVTLSKLGIRAGNGTITVNGGAGDQLQIDAKISNLPASLANSFVPSIAAEGTISGTVTVRGSTTAPAVDYQLAWANAAVAQTKSAGVRAFDIKANGRFADNTLRIDTSLSGGGLSLSGGGTVGVTGNQPLALSFEGTLPFSLAATQLASQGLSLEGQARINLRIAGTATSPDITGTISADGATLVDVRRNIAVNNLALNVSLDRDRATINRLSGQLAQGGTVSATGTIGFAGDSGFPADLAIKLDKAAYVDGTLLATVIDGNLTLKGPVLTAPVLGGELRLGKTSITVPEKLPASLADINVKHKNAPRDVQKQAEAIKKDEGGGGTQSSIGLDLTISAPSRIFVRGRGIDAELGGSLTVRGTATDPVVSGGFEMRRGRLNILNKRLDFTSGEISFGGSLTPTLNLEATNTTGSTTITITVAGVANDPSITFSSSPALPQDEILAQLIFGQSMSKLSALQIAQLADAASQLAGGRSTSLFQALRSNLGVDDLDISTDEKGEARVSAGKYLNSRTYIELQGGGESGGKAIINLDVGRGVKLRGEAGGNGEGAAGIFYEKEY</sequence>
<comment type="caution">
    <text evidence="8">The sequence shown here is derived from an EMBL/GenBank/DDBJ whole genome shotgun (WGS) entry which is preliminary data.</text>
</comment>